<feature type="region of interest" description="Disordered" evidence="1">
    <location>
        <begin position="67"/>
        <end position="119"/>
    </location>
</feature>
<feature type="compositionally biased region" description="Basic and acidic residues" evidence="1">
    <location>
        <begin position="153"/>
        <end position="197"/>
    </location>
</feature>
<feature type="compositionally biased region" description="Basic and acidic residues" evidence="1">
    <location>
        <begin position="67"/>
        <end position="102"/>
    </location>
</feature>
<evidence type="ECO:0000313" key="2">
    <source>
        <dbReference type="EMBL" id="KAK2579595.1"/>
    </source>
</evidence>
<dbReference type="Proteomes" id="UP001258017">
    <property type="component" value="Unassembled WGS sequence"/>
</dbReference>
<evidence type="ECO:0000313" key="3">
    <source>
        <dbReference type="Proteomes" id="UP001258017"/>
    </source>
</evidence>
<dbReference type="EMBL" id="JAIFRP010000084">
    <property type="protein sequence ID" value="KAK2579595.1"/>
    <property type="molecule type" value="Genomic_DNA"/>
</dbReference>
<protein>
    <submittedName>
        <fullName evidence="2">Uncharacterized protein</fullName>
    </submittedName>
</protein>
<reference evidence="2" key="1">
    <citation type="submission" date="2021-08" db="EMBL/GenBank/DDBJ databases">
        <authorList>
            <person name="Misof B."/>
            <person name="Oliver O."/>
            <person name="Podsiadlowski L."/>
            <person name="Donath A."/>
            <person name="Peters R."/>
            <person name="Mayer C."/>
            <person name="Rust J."/>
            <person name="Gunkel S."/>
            <person name="Lesny P."/>
            <person name="Martin S."/>
            <person name="Oeyen J.P."/>
            <person name="Petersen M."/>
            <person name="Panagiotis P."/>
            <person name="Wilbrandt J."/>
            <person name="Tanja T."/>
        </authorList>
    </citation>
    <scope>NUCLEOTIDE SEQUENCE</scope>
    <source>
        <strain evidence="2">GBR_01_08_01A</strain>
        <tissue evidence="2">Thorax + abdomen</tissue>
    </source>
</reference>
<organism evidence="2 3">
    <name type="scientific">Odynerus spinipes</name>
    <dbReference type="NCBI Taxonomy" id="1348599"/>
    <lineage>
        <taxon>Eukaryota</taxon>
        <taxon>Metazoa</taxon>
        <taxon>Ecdysozoa</taxon>
        <taxon>Arthropoda</taxon>
        <taxon>Hexapoda</taxon>
        <taxon>Insecta</taxon>
        <taxon>Pterygota</taxon>
        <taxon>Neoptera</taxon>
        <taxon>Endopterygota</taxon>
        <taxon>Hymenoptera</taxon>
        <taxon>Apocrita</taxon>
        <taxon>Aculeata</taxon>
        <taxon>Vespoidea</taxon>
        <taxon>Vespidae</taxon>
        <taxon>Eumeninae</taxon>
        <taxon>Odynerus</taxon>
    </lineage>
</organism>
<proteinExistence type="predicted"/>
<dbReference type="AlphaFoldDB" id="A0AAD9RHJ1"/>
<comment type="caution">
    <text evidence="2">The sequence shown here is derived from an EMBL/GenBank/DDBJ whole genome shotgun (WGS) entry which is preliminary data.</text>
</comment>
<sequence>MAASRVNSNLEKDHRRTLTFAGEANHDDIEKELNESANEERIALDEREKVRSSNCRKDYERIRKVSKEREVRDENVEISDCERPEGAEGESKNSDEPEDRRSSKFQRQVRPDGRIRGLRKQARIVTTATIEDRTIEDASIIVNDEASDPKIRASIDSIDTRKNRVKKNLENHRMSKESTGKLSSRDRINDRSKDSLSDARNQVSPVKRSNGSTGRSKSQNDKDIEVPPLATSDKEKRNPKKCKNCGEQHFPYDRYSYLQKYSSYLEGELGAYERQDASAKIVLANSGPVRGGPISDSKLETPVASLLYRSRSLPRLSVHDSGVGCSGNEQTVPGPGQHGSKQLVADLRQLLTLKQHYYPEGGWGWLVLLVGMLVQILSHGTQGAAGVFAQHVATRFGHHVYLESG</sequence>
<accession>A0AAD9RHJ1</accession>
<feature type="region of interest" description="Disordered" evidence="1">
    <location>
        <begin position="1"/>
        <end position="29"/>
    </location>
</feature>
<evidence type="ECO:0000256" key="1">
    <source>
        <dbReference type="SAM" id="MobiDB-lite"/>
    </source>
</evidence>
<name>A0AAD9RHJ1_9HYME</name>
<feature type="region of interest" description="Disordered" evidence="1">
    <location>
        <begin position="153"/>
        <end position="246"/>
    </location>
</feature>
<reference evidence="2" key="2">
    <citation type="journal article" date="2023" name="Commun. Biol.">
        <title>Intrasexual cuticular hydrocarbon dimorphism in a wasp sheds light on hydrocarbon biosynthesis genes in Hymenoptera.</title>
        <authorList>
            <person name="Moris V.C."/>
            <person name="Podsiadlowski L."/>
            <person name="Martin S."/>
            <person name="Oeyen J.P."/>
            <person name="Donath A."/>
            <person name="Petersen M."/>
            <person name="Wilbrandt J."/>
            <person name="Misof B."/>
            <person name="Liedtke D."/>
            <person name="Thamm M."/>
            <person name="Scheiner R."/>
            <person name="Schmitt T."/>
            <person name="Niehuis O."/>
        </authorList>
    </citation>
    <scope>NUCLEOTIDE SEQUENCE</scope>
    <source>
        <strain evidence="2">GBR_01_08_01A</strain>
    </source>
</reference>
<gene>
    <name evidence="2" type="ORF">KPH14_010890</name>
</gene>
<feature type="compositionally biased region" description="Polar residues" evidence="1">
    <location>
        <begin position="198"/>
        <end position="217"/>
    </location>
</feature>
<keyword evidence="3" id="KW-1185">Reference proteome</keyword>